<feature type="non-terminal residue" evidence="2">
    <location>
        <position position="1"/>
    </location>
</feature>
<dbReference type="Gene3D" id="3.10.350.10">
    <property type="entry name" value="LysM domain"/>
    <property type="match status" value="2"/>
</dbReference>
<dbReference type="InterPro" id="IPR052196">
    <property type="entry name" value="Bact_Kbp"/>
</dbReference>
<keyword evidence="3" id="KW-1185">Reference proteome</keyword>
<gene>
    <name evidence="2" type="ORF">ACH49_30785</name>
</gene>
<evidence type="ECO:0000313" key="2">
    <source>
        <dbReference type="EMBL" id="KMS65660.1"/>
    </source>
</evidence>
<comment type="caution">
    <text evidence="2">The sequence shown here is derived from an EMBL/GenBank/DDBJ whole genome shotgun (WGS) entry which is preliminary data.</text>
</comment>
<sequence length="153" mass="16705">CRYHDWDERSVIGHLEWQPGKVDPRGFTMSSMRARVRGRLGKKPSSGGSSGSGTYTVRQGDTLWAIARAHGTTVPALVDANDLRDPSRIAPGQRLKVPGAATATYTVARGDTLWSIAASRLGDGDRWREIARLNKLADADEISPGQKLKLPRK</sequence>
<proteinExistence type="predicted"/>
<dbReference type="SUPFAM" id="SSF54106">
    <property type="entry name" value="LysM domain"/>
    <property type="match status" value="2"/>
</dbReference>
<evidence type="ECO:0000313" key="3">
    <source>
        <dbReference type="Proteomes" id="UP000037274"/>
    </source>
</evidence>
<dbReference type="InterPro" id="IPR018392">
    <property type="entry name" value="LysM"/>
</dbReference>
<dbReference type="InterPro" id="IPR036779">
    <property type="entry name" value="LysM_dom_sf"/>
</dbReference>
<dbReference type="Proteomes" id="UP000037274">
    <property type="component" value="Unassembled WGS sequence"/>
</dbReference>
<dbReference type="RefSeq" id="WP_048574739.1">
    <property type="nucleotide sequence ID" value="NZ_LFEH01000427.1"/>
</dbReference>
<protein>
    <submittedName>
        <fullName evidence="2">Peptidoglycan-binding protein</fullName>
    </submittedName>
</protein>
<dbReference type="Pfam" id="PF01476">
    <property type="entry name" value="LysM"/>
    <property type="match status" value="2"/>
</dbReference>
<dbReference type="PANTHER" id="PTHR34700:SF4">
    <property type="entry name" value="PHAGE-LIKE ELEMENT PBSX PROTEIN XKDP"/>
    <property type="match status" value="1"/>
</dbReference>
<organism evidence="2 3">
    <name type="scientific">Streptomyces leeuwenhoekii</name>
    <dbReference type="NCBI Taxonomy" id="1437453"/>
    <lineage>
        <taxon>Bacteria</taxon>
        <taxon>Bacillati</taxon>
        <taxon>Actinomycetota</taxon>
        <taxon>Actinomycetes</taxon>
        <taxon>Kitasatosporales</taxon>
        <taxon>Streptomycetaceae</taxon>
        <taxon>Streptomyces</taxon>
    </lineage>
</organism>
<dbReference type="EMBL" id="LFEH01000427">
    <property type="protein sequence ID" value="KMS65660.1"/>
    <property type="molecule type" value="Genomic_DNA"/>
</dbReference>
<dbReference type="CDD" id="cd00118">
    <property type="entry name" value="LysM"/>
    <property type="match status" value="2"/>
</dbReference>
<dbReference type="PANTHER" id="PTHR34700">
    <property type="entry name" value="POTASSIUM BINDING PROTEIN KBP"/>
    <property type="match status" value="1"/>
</dbReference>
<dbReference type="SMART" id="SM00257">
    <property type="entry name" value="LysM"/>
    <property type="match status" value="2"/>
</dbReference>
<accession>A0ABR5HPU3</accession>
<feature type="domain" description="LysM" evidence="1">
    <location>
        <begin position="103"/>
        <end position="150"/>
    </location>
</feature>
<reference evidence="2 3" key="1">
    <citation type="submission" date="2015-06" db="EMBL/GenBank/DDBJ databases">
        <title>Draft genome sequence of Streptomyces leeuwenhoekii C58, which produces the novel lasso peptide, chaxapeptin.</title>
        <authorList>
            <person name="Yi Y."/>
            <person name="Hai D."/>
            <person name="Jaspars M."/>
            <person name="Sheng H."/>
            <person name="Rateb M.E."/>
            <person name="Bull A."/>
            <person name="Goodfellow M."/>
            <person name="Asenjo J.A."/>
            <person name="Ebel R."/>
        </authorList>
    </citation>
    <scope>NUCLEOTIDE SEQUENCE [LARGE SCALE GENOMIC DNA]</scope>
    <source>
        <strain evidence="2 3">C58</strain>
    </source>
</reference>
<feature type="domain" description="LysM" evidence="1">
    <location>
        <begin position="53"/>
        <end position="97"/>
    </location>
</feature>
<name>A0ABR5HPU3_STRLW</name>
<dbReference type="PROSITE" id="PS51782">
    <property type="entry name" value="LYSM"/>
    <property type="match status" value="2"/>
</dbReference>
<evidence type="ECO:0000259" key="1">
    <source>
        <dbReference type="PROSITE" id="PS51782"/>
    </source>
</evidence>